<proteinExistence type="predicted"/>
<dbReference type="SUPFAM" id="SSF50715">
    <property type="entry name" value="Ribosomal protein L25-like"/>
    <property type="match status" value="1"/>
</dbReference>
<evidence type="ECO:0000256" key="2">
    <source>
        <dbReference type="ARBA" id="ARBA00022884"/>
    </source>
</evidence>
<evidence type="ECO:0000256" key="1">
    <source>
        <dbReference type="ARBA" id="ARBA00022730"/>
    </source>
</evidence>
<dbReference type="RefSeq" id="WP_377468066.1">
    <property type="nucleotide sequence ID" value="NZ_JBHUOP010000008.1"/>
</dbReference>
<keyword evidence="2" id="KW-0694">RNA-binding</keyword>
<dbReference type="InterPro" id="IPR011035">
    <property type="entry name" value="Ribosomal_bL25/Gln-tRNA_synth"/>
</dbReference>
<reference evidence="7" key="1">
    <citation type="journal article" date="2019" name="Int. J. Syst. Evol. Microbiol.">
        <title>The Global Catalogue of Microorganisms (GCM) 10K type strain sequencing project: providing services to taxonomists for standard genome sequencing and annotation.</title>
        <authorList>
            <consortium name="The Broad Institute Genomics Platform"/>
            <consortium name="The Broad Institute Genome Sequencing Center for Infectious Disease"/>
            <person name="Wu L."/>
            <person name="Ma J."/>
        </authorList>
    </citation>
    <scope>NUCLEOTIDE SEQUENCE [LARGE SCALE GENOMIC DNA]</scope>
    <source>
        <strain evidence="7">KCTC 33576</strain>
    </source>
</reference>
<organism evidence="6 7">
    <name type="scientific">Populibacterium corticicola</name>
    <dbReference type="NCBI Taxonomy" id="1812826"/>
    <lineage>
        <taxon>Bacteria</taxon>
        <taxon>Bacillati</taxon>
        <taxon>Actinomycetota</taxon>
        <taxon>Actinomycetes</taxon>
        <taxon>Micrococcales</taxon>
        <taxon>Jonesiaceae</taxon>
        <taxon>Populibacterium</taxon>
    </lineage>
</organism>
<keyword evidence="1" id="KW-0699">rRNA-binding</keyword>
<dbReference type="GO" id="GO:0005840">
    <property type="term" value="C:ribosome"/>
    <property type="evidence" value="ECO:0007669"/>
    <property type="project" value="UniProtKB-KW"/>
</dbReference>
<dbReference type="InterPro" id="IPR020056">
    <property type="entry name" value="Rbsml_bL25/Gln-tRNA_synth_N"/>
</dbReference>
<name>A0ABW5XK05_9MICO</name>
<sequence>MANAKLVASARSAFGKGAARQARRDGQVPSVLYSAGSEAQHIVVDAHEAFLVVKNNRTETIDLEVDGKVVAVSIKDVQRDSVGRVIEHIDFFVA</sequence>
<evidence type="ECO:0000313" key="6">
    <source>
        <dbReference type="EMBL" id="MFD2841739.1"/>
    </source>
</evidence>
<keyword evidence="7" id="KW-1185">Reference proteome</keyword>
<dbReference type="EMBL" id="JBHUOP010000008">
    <property type="protein sequence ID" value="MFD2841739.1"/>
    <property type="molecule type" value="Genomic_DNA"/>
</dbReference>
<comment type="caution">
    <text evidence="6">The sequence shown here is derived from an EMBL/GenBank/DDBJ whole genome shotgun (WGS) entry which is preliminary data.</text>
</comment>
<protein>
    <submittedName>
        <fullName evidence="6">50S ribosomal protein L25</fullName>
    </submittedName>
</protein>
<feature type="domain" description="Large ribosomal subunit protein bL25 L25" evidence="5">
    <location>
        <begin position="6"/>
        <end position="91"/>
    </location>
</feature>
<keyword evidence="3 6" id="KW-0689">Ribosomal protein</keyword>
<dbReference type="CDD" id="cd00495">
    <property type="entry name" value="Ribosomal_L25_TL5_CTC"/>
    <property type="match status" value="1"/>
</dbReference>
<dbReference type="PANTHER" id="PTHR33284:SF1">
    <property type="entry name" value="RIBOSOMAL PROTEIN L25_GLN-TRNA SYNTHETASE, ANTI-CODON-BINDING DOMAIN-CONTAINING PROTEIN"/>
    <property type="match status" value="1"/>
</dbReference>
<evidence type="ECO:0000256" key="3">
    <source>
        <dbReference type="ARBA" id="ARBA00022980"/>
    </source>
</evidence>
<evidence type="ECO:0000256" key="4">
    <source>
        <dbReference type="ARBA" id="ARBA00023274"/>
    </source>
</evidence>
<evidence type="ECO:0000313" key="7">
    <source>
        <dbReference type="Proteomes" id="UP001597391"/>
    </source>
</evidence>
<dbReference type="Proteomes" id="UP001597391">
    <property type="component" value="Unassembled WGS sequence"/>
</dbReference>
<dbReference type="Pfam" id="PF01386">
    <property type="entry name" value="Ribosomal_L25p"/>
    <property type="match status" value="1"/>
</dbReference>
<dbReference type="Gene3D" id="2.40.240.10">
    <property type="entry name" value="Ribosomal Protein L25, Chain P"/>
    <property type="match status" value="1"/>
</dbReference>
<dbReference type="InterPro" id="IPR020930">
    <property type="entry name" value="Ribosomal_uL5_bac-type"/>
</dbReference>
<dbReference type="InterPro" id="IPR029751">
    <property type="entry name" value="Ribosomal_L25_dom"/>
</dbReference>
<dbReference type="PANTHER" id="PTHR33284">
    <property type="entry name" value="RIBOSOMAL PROTEIN L25/GLN-TRNA SYNTHETASE, ANTI-CODON-BINDING DOMAIN-CONTAINING PROTEIN"/>
    <property type="match status" value="1"/>
</dbReference>
<evidence type="ECO:0000259" key="5">
    <source>
        <dbReference type="Pfam" id="PF01386"/>
    </source>
</evidence>
<keyword evidence="4" id="KW-0687">Ribonucleoprotein</keyword>
<accession>A0ABW5XK05</accession>
<gene>
    <name evidence="6" type="ORF">ACFSYH_14330</name>
</gene>